<accession>A0ABY9DLZ6</accession>
<keyword evidence="9" id="KW-1185">Reference proteome</keyword>
<feature type="compositionally biased region" description="Polar residues" evidence="5">
    <location>
        <begin position="211"/>
        <end position="242"/>
    </location>
</feature>
<dbReference type="EMBL" id="CP126664">
    <property type="protein sequence ID" value="WKA08763.1"/>
    <property type="molecule type" value="Genomic_DNA"/>
</dbReference>
<dbReference type="CDD" id="cd14947">
    <property type="entry name" value="NBR1_like"/>
    <property type="match status" value="1"/>
</dbReference>
<evidence type="ECO:0000256" key="1">
    <source>
        <dbReference type="ARBA" id="ARBA00022723"/>
    </source>
</evidence>
<dbReference type="Gene3D" id="1.10.8.10">
    <property type="entry name" value="DNA helicase RuvA subunit, C-terminal domain"/>
    <property type="match status" value="2"/>
</dbReference>
<name>A0ABY9DLZ6_VITVI</name>
<feature type="region of interest" description="Disordered" evidence="5">
    <location>
        <begin position="211"/>
        <end position="277"/>
    </location>
</feature>
<keyword evidence="3" id="KW-0862">Zinc</keyword>
<dbReference type="Gene3D" id="2.60.40.10">
    <property type="entry name" value="Immunoglobulins"/>
    <property type="match status" value="1"/>
</dbReference>
<dbReference type="InterPro" id="IPR013783">
    <property type="entry name" value="Ig-like_fold"/>
</dbReference>
<dbReference type="Proteomes" id="UP001227230">
    <property type="component" value="Chromosome 17"/>
</dbReference>
<sequence length="922" mass="100825">MESTKVIKVKYGNTLRRFNACLDENGELDLDINGLRAKVITLFNLVPDADLTLTYIDEDGDVVTLVDDEDLHDVMRQRLKFLRITVLLNIEKDGRSHTRSSGSSTPMRSPFNLRPFQDGNAGVAPMRSPFDLRPFQDGNAGVAPMRPPFDLRPFQDGNAGVAEFIKSVPEPLLEAFSKLSTDFTSKAASSAPVLSEVLTCLSKMGESYLNSVSPSEVGADSSTHNRSSDNSVDPLVTENTKAPQADSKQELLPTAELKDSNSKLNEVGTTGPVSRGVGTSITPAATSMDLNFPSFPDISEIPSFFPDISKIPIFPVITESGAVTITAGIASNVPATDNKEANVESNVAPVASNDPSVDKRKETKKESKYAPIACSDCANDPSVDKRKETKKESKYPPVACSDCASDGRKGTKKGSVDHYGEKLADCVASTWNAGYPRPYNPDPSHITCLDSGISKKISSDGRNYAAPNFGNPFSDCPFTGMPPVNNSLLSTGARPRPPLFKRSYKDAMGGTFHKGIQCDGCGVHPITGPRFKSKVKEDYDLCSICFSDMGNEADYIRIDWPARQHPWSFKMSHDPMQQPEVHSPAQPYPSIGCGIRVRQPHLDSRFILDVNVIDGTVMAPSIPFTKTWRMRNTGNAVWARGTRLVWIGGDRFSEKDSVEICRDCVPIGEELEISVDFTAPEFPGRYISYWRMAAPSGQTFGQRVWVLIQVDSSLKDLLGDSMPVINLNFPPSSGGSKSPQIIDVNVEPVVDGGLVEVNEPVKPIVKEHANKNQELNFPIDDNLLATNVVPGPVSPENNSSVSYPIIDFSDAAPISGVDKAALDQAALEEVMGKNDGVEQSLLKALDEMGFKCDAFNKEILRMHEYDLEETVNHLCGVGEWDPILEELKEMGFNDTELNKKLLRKNNGSLKRVVMDLIAVEKY</sequence>
<dbReference type="CDD" id="cd06398">
    <property type="entry name" value="PB1_Joka2"/>
    <property type="match status" value="1"/>
</dbReference>
<feature type="domain" description="ZZ-type" evidence="6">
    <location>
        <begin position="513"/>
        <end position="563"/>
    </location>
</feature>
<evidence type="ECO:0000256" key="3">
    <source>
        <dbReference type="ARBA" id="ARBA00022833"/>
    </source>
</evidence>
<evidence type="ECO:0000259" key="6">
    <source>
        <dbReference type="PROSITE" id="PS50135"/>
    </source>
</evidence>
<dbReference type="PANTHER" id="PTHR20930:SF0">
    <property type="entry name" value="PROTEIN ILRUN"/>
    <property type="match status" value="1"/>
</dbReference>
<dbReference type="Gene3D" id="3.10.20.90">
    <property type="entry name" value="Phosphatidylinositol 3-kinase Catalytic Subunit, Chain A, domain 1"/>
    <property type="match status" value="1"/>
</dbReference>
<dbReference type="Pfam" id="PF00564">
    <property type="entry name" value="PB1"/>
    <property type="match status" value="1"/>
</dbReference>
<dbReference type="InterPro" id="IPR009060">
    <property type="entry name" value="UBA-like_sf"/>
</dbReference>
<evidence type="ECO:0000313" key="9">
    <source>
        <dbReference type="Proteomes" id="UP001227230"/>
    </source>
</evidence>
<evidence type="ECO:0000256" key="5">
    <source>
        <dbReference type="SAM" id="MobiDB-lite"/>
    </source>
</evidence>
<dbReference type="SMART" id="SM00291">
    <property type="entry name" value="ZnF_ZZ"/>
    <property type="match status" value="1"/>
</dbReference>
<dbReference type="Gene3D" id="3.30.60.90">
    <property type="match status" value="1"/>
</dbReference>
<feature type="compositionally biased region" description="Polar residues" evidence="5">
    <location>
        <begin position="262"/>
        <end position="277"/>
    </location>
</feature>
<evidence type="ECO:0008006" key="10">
    <source>
        <dbReference type="Google" id="ProtNLM"/>
    </source>
</evidence>
<dbReference type="InterPro" id="IPR032350">
    <property type="entry name" value="Nbr1_FW"/>
</dbReference>
<organism evidence="8 9">
    <name type="scientific">Vitis vinifera</name>
    <name type="common">Grape</name>
    <dbReference type="NCBI Taxonomy" id="29760"/>
    <lineage>
        <taxon>Eukaryota</taxon>
        <taxon>Viridiplantae</taxon>
        <taxon>Streptophyta</taxon>
        <taxon>Embryophyta</taxon>
        <taxon>Tracheophyta</taxon>
        <taxon>Spermatophyta</taxon>
        <taxon>Magnoliopsida</taxon>
        <taxon>eudicotyledons</taxon>
        <taxon>Gunneridae</taxon>
        <taxon>Pentapetalae</taxon>
        <taxon>rosids</taxon>
        <taxon>Vitales</taxon>
        <taxon>Vitaceae</taxon>
        <taxon>Viteae</taxon>
        <taxon>Vitis</taxon>
    </lineage>
</organism>
<dbReference type="Pfam" id="PF00569">
    <property type="entry name" value="ZZ"/>
    <property type="match status" value="1"/>
</dbReference>
<dbReference type="Pfam" id="PF16158">
    <property type="entry name" value="N_BRCA1_IG"/>
    <property type="match status" value="1"/>
</dbReference>
<keyword evidence="1" id="KW-0479">Metal-binding</keyword>
<proteinExistence type="predicted"/>
<dbReference type="CDD" id="cd14319">
    <property type="entry name" value="UBA_NBR1"/>
    <property type="match status" value="2"/>
</dbReference>
<gene>
    <name evidence="8" type="ORF">VitviT2T_026457</name>
</gene>
<dbReference type="InterPro" id="IPR000270">
    <property type="entry name" value="PB1_dom"/>
</dbReference>
<reference evidence="8 9" key="1">
    <citation type="journal article" date="2023" name="Hortic Res">
        <title>The complete reference genome for grapevine (Vitis vinifera L.) genetics and breeding.</title>
        <authorList>
            <person name="Shi X."/>
            <person name="Cao S."/>
            <person name="Wang X."/>
            <person name="Huang S."/>
            <person name="Wang Y."/>
            <person name="Liu Z."/>
            <person name="Liu W."/>
            <person name="Leng X."/>
            <person name="Peng Y."/>
            <person name="Wang N."/>
            <person name="Wang Y."/>
            <person name="Ma Z."/>
            <person name="Xu X."/>
            <person name="Zhang F."/>
            <person name="Xue H."/>
            <person name="Zhong H."/>
            <person name="Wang Y."/>
            <person name="Zhang K."/>
            <person name="Velt A."/>
            <person name="Avia K."/>
            <person name="Holtgrawe D."/>
            <person name="Grimplet J."/>
            <person name="Matus J.T."/>
            <person name="Ware D."/>
            <person name="Wu X."/>
            <person name="Wang H."/>
            <person name="Liu C."/>
            <person name="Fang Y."/>
            <person name="Rustenholz C."/>
            <person name="Cheng Z."/>
            <person name="Xiao H."/>
            <person name="Zhou Y."/>
        </authorList>
    </citation>
    <scope>NUCLEOTIDE SEQUENCE [LARGE SCALE GENOMIC DNA]</scope>
    <source>
        <strain evidence="9">cv. Pinot noir / PN40024</strain>
        <tissue evidence="8">Leaf</tissue>
    </source>
</reference>
<dbReference type="Pfam" id="PF24932">
    <property type="entry name" value="UBA_NBR1_C"/>
    <property type="match status" value="2"/>
</dbReference>
<dbReference type="SUPFAM" id="SSF54277">
    <property type="entry name" value="CAD &amp; PB1 domains"/>
    <property type="match status" value="1"/>
</dbReference>
<evidence type="ECO:0000259" key="7">
    <source>
        <dbReference type="PROSITE" id="PS51745"/>
    </source>
</evidence>
<protein>
    <recommendedName>
        <fullName evidence="10">Protein NBR1-like</fullName>
    </recommendedName>
</protein>
<evidence type="ECO:0000313" key="8">
    <source>
        <dbReference type="EMBL" id="WKA08763.1"/>
    </source>
</evidence>
<dbReference type="SUPFAM" id="SSF46934">
    <property type="entry name" value="UBA-like"/>
    <property type="match status" value="1"/>
</dbReference>
<dbReference type="InterPro" id="IPR053793">
    <property type="entry name" value="PB1-like"/>
</dbReference>
<dbReference type="InterPro" id="IPR056893">
    <property type="entry name" value="UBA_Nbr1_C"/>
</dbReference>
<evidence type="ECO:0000256" key="2">
    <source>
        <dbReference type="ARBA" id="ARBA00022771"/>
    </source>
</evidence>
<dbReference type="InterPro" id="IPR043145">
    <property type="entry name" value="Znf_ZZ_sf"/>
</dbReference>
<dbReference type="SMART" id="SM00666">
    <property type="entry name" value="PB1"/>
    <property type="match status" value="1"/>
</dbReference>
<keyword evidence="2 4" id="KW-0863">Zinc-finger</keyword>
<dbReference type="PROSITE" id="PS50135">
    <property type="entry name" value="ZF_ZZ_2"/>
    <property type="match status" value="1"/>
</dbReference>
<evidence type="ECO:0000256" key="4">
    <source>
        <dbReference type="PROSITE-ProRule" id="PRU00228"/>
    </source>
</evidence>
<dbReference type="InterPro" id="IPR000433">
    <property type="entry name" value="Znf_ZZ"/>
</dbReference>
<dbReference type="PANTHER" id="PTHR20930">
    <property type="entry name" value="OVARIAN CARCINOMA ANTIGEN CA125-RELATED"/>
    <property type="match status" value="1"/>
</dbReference>
<dbReference type="SUPFAM" id="SSF57850">
    <property type="entry name" value="RING/U-box"/>
    <property type="match status" value="1"/>
</dbReference>
<dbReference type="PROSITE" id="PS51745">
    <property type="entry name" value="PB1"/>
    <property type="match status" value="1"/>
</dbReference>
<feature type="domain" description="PB1" evidence="7">
    <location>
        <begin position="4"/>
        <end position="89"/>
    </location>
</feature>